<dbReference type="GO" id="GO:0005783">
    <property type="term" value="C:endoplasmic reticulum"/>
    <property type="evidence" value="ECO:0007669"/>
    <property type="project" value="TreeGrafter"/>
</dbReference>
<sequence>MTSTSPAFNHLHVNTMPPVDTLSSWGTLVLSIACNTLVFQATRTPNTKSSATAASGHVRAISASHSILVTILTIIALRQQHWQLSLDDPTPPRDVDGDGNLDDAANPMIQGRSRLANMITSWEAGYLLYDTWAMAYALPRTVGRSARPSPVMVTHHALIGAGLLYLQHYIARGKERGVRVILGLLLMNASNPLLHARWWARKTGRQSRFLDAAFLVAFAGVRFGSVAWILRQYGAYHRLGLVDVFGRLRTPCKVGTASLVGLNGVWWLWMCKNFAQRYVEKTKKRI</sequence>
<proteinExistence type="predicted"/>
<dbReference type="RefSeq" id="XP_046115028.1">
    <property type="nucleotide sequence ID" value="XM_046258827.1"/>
</dbReference>
<dbReference type="AlphaFoldDB" id="A0A9P7ZFB9"/>
<comment type="caution">
    <text evidence="7">The sequence shown here is derived from an EMBL/GenBank/DDBJ whole genome shotgun (WGS) entry which is preliminary data.</text>
</comment>
<evidence type="ECO:0000256" key="1">
    <source>
        <dbReference type="ARBA" id="ARBA00004141"/>
    </source>
</evidence>
<dbReference type="PANTHER" id="PTHR13439:SF0">
    <property type="entry name" value="TOPOISOMERASE I DAMAGE AFFECTED PROTEIN 4"/>
    <property type="match status" value="1"/>
</dbReference>
<evidence type="ECO:0000259" key="6">
    <source>
        <dbReference type="SMART" id="SM00724"/>
    </source>
</evidence>
<keyword evidence="2 5" id="KW-0812">Transmembrane</keyword>
<dbReference type="InterPro" id="IPR006634">
    <property type="entry name" value="TLC-dom"/>
</dbReference>
<dbReference type="OrthoDB" id="10266980at2759"/>
<evidence type="ECO:0000256" key="4">
    <source>
        <dbReference type="ARBA" id="ARBA00023136"/>
    </source>
</evidence>
<comment type="subcellular location">
    <subcellularLocation>
        <location evidence="1">Membrane</location>
        <topology evidence="1">Multi-pass membrane protein</topology>
    </subcellularLocation>
</comment>
<feature type="transmembrane region" description="Helical" evidence="5">
    <location>
        <begin position="22"/>
        <end position="39"/>
    </location>
</feature>
<evidence type="ECO:0000256" key="5">
    <source>
        <dbReference type="SAM" id="Phobius"/>
    </source>
</evidence>
<feature type="transmembrane region" description="Helical" evidence="5">
    <location>
        <begin position="212"/>
        <end position="230"/>
    </location>
</feature>
<reference evidence="7" key="1">
    <citation type="journal article" date="2021" name="IMA Fungus">
        <title>Genomic characterization of three marine fungi, including Emericellopsis atlantica sp. nov. with signatures of a generalist lifestyle and marine biomass degradation.</title>
        <authorList>
            <person name="Hagestad O.C."/>
            <person name="Hou L."/>
            <person name="Andersen J.H."/>
            <person name="Hansen E.H."/>
            <person name="Altermark B."/>
            <person name="Li C."/>
            <person name="Kuhnert E."/>
            <person name="Cox R.J."/>
            <person name="Crous P.W."/>
            <person name="Spatafora J.W."/>
            <person name="Lail K."/>
            <person name="Amirebrahimi M."/>
            <person name="Lipzen A."/>
            <person name="Pangilinan J."/>
            <person name="Andreopoulos W."/>
            <person name="Hayes R.D."/>
            <person name="Ng V."/>
            <person name="Grigoriev I.V."/>
            <person name="Jackson S.A."/>
            <person name="Sutton T.D.S."/>
            <person name="Dobson A.D.W."/>
            <person name="Rama T."/>
        </authorList>
    </citation>
    <scope>NUCLEOTIDE SEQUENCE</scope>
    <source>
        <strain evidence="7">TS7</strain>
    </source>
</reference>
<dbReference type="GO" id="GO:0016020">
    <property type="term" value="C:membrane"/>
    <property type="evidence" value="ECO:0007669"/>
    <property type="project" value="UniProtKB-SubCell"/>
</dbReference>
<keyword evidence="8" id="KW-1185">Reference proteome</keyword>
<organism evidence="7 8">
    <name type="scientific">Emericellopsis atlantica</name>
    <dbReference type="NCBI Taxonomy" id="2614577"/>
    <lineage>
        <taxon>Eukaryota</taxon>
        <taxon>Fungi</taxon>
        <taxon>Dikarya</taxon>
        <taxon>Ascomycota</taxon>
        <taxon>Pezizomycotina</taxon>
        <taxon>Sordariomycetes</taxon>
        <taxon>Hypocreomycetidae</taxon>
        <taxon>Hypocreales</taxon>
        <taxon>Bionectriaceae</taxon>
        <taxon>Emericellopsis</taxon>
    </lineage>
</organism>
<gene>
    <name evidence="7" type="ORF">F5Z01DRAFT_293486</name>
</gene>
<protein>
    <submittedName>
        <fullName evidence="7">TLC domain-containing protein</fullName>
    </submittedName>
</protein>
<dbReference type="GO" id="GO:0055088">
    <property type="term" value="P:lipid homeostasis"/>
    <property type="evidence" value="ECO:0007669"/>
    <property type="project" value="TreeGrafter"/>
</dbReference>
<evidence type="ECO:0000313" key="7">
    <source>
        <dbReference type="EMBL" id="KAG9251104.1"/>
    </source>
</evidence>
<evidence type="ECO:0000313" key="8">
    <source>
        <dbReference type="Proteomes" id="UP000887229"/>
    </source>
</evidence>
<evidence type="ECO:0000256" key="3">
    <source>
        <dbReference type="ARBA" id="ARBA00022989"/>
    </source>
</evidence>
<name>A0A9P7ZFB9_9HYPO</name>
<feature type="domain" description="TLC" evidence="6">
    <location>
        <begin position="51"/>
        <end position="282"/>
    </location>
</feature>
<keyword evidence="3 5" id="KW-1133">Transmembrane helix</keyword>
<dbReference type="PANTHER" id="PTHR13439">
    <property type="entry name" value="CT120 PROTEIN"/>
    <property type="match status" value="1"/>
</dbReference>
<dbReference type="Pfam" id="PF03798">
    <property type="entry name" value="TRAM_LAG1_CLN8"/>
    <property type="match status" value="1"/>
</dbReference>
<evidence type="ECO:0000256" key="2">
    <source>
        <dbReference type="ARBA" id="ARBA00022692"/>
    </source>
</evidence>
<accession>A0A9P7ZFB9</accession>
<keyword evidence="4 5" id="KW-0472">Membrane</keyword>
<dbReference type="GeneID" id="70289730"/>
<dbReference type="SMART" id="SM00724">
    <property type="entry name" value="TLC"/>
    <property type="match status" value="1"/>
</dbReference>
<dbReference type="EMBL" id="MU251270">
    <property type="protein sequence ID" value="KAG9251104.1"/>
    <property type="molecule type" value="Genomic_DNA"/>
</dbReference>
<dbReference type="Proteomes" id="UP000887229">
    <property type="component" value="Unassembled WGS sequence"/>
</dbReference>
<dbReference type="InterPro" id="IPR050846">
    <property type="entry name" value="TLCD"/>
</dbReference>